<dbReference type="InterPro" id="IPR013221">
    <property type="entry name" value="Mur_ligase_cen"/>
</dbReference>
<dbReference type="Gene3D" id="3.40.1390.10">
    <property type="entry name" value="MurE/MurF, N-terminal domain"/>
    <property type="match status" value="1"/>
</dbReference>
<evidence type="ECO:0000259" key="10">
    <source>
        <dbReference type="Pfam" id="PF02875"/>
    </source>
</evidence>
<proteinExistence type="inferred from homology"/>
<feature type="binding site" evidence="7">
    <location>
        <position position="188"/>
    </location>
    <ligand>
        <name>UDP-N-acetyl-alpha-D-muramoyl-L-alanyl-D-glutamate</name>
        <dbReference type="ChEBI" id="CHEBI:83900"/>
    </ligand>
</feature>
<dbReference type="GO" id="GO:0005737">
    <property type="term" value="C:cytoplasm"/>
    <property type="evidence" value="ECO:0007669"/>
    <property type="project" value="UniProtKB-SubCell"/>
</dbReference>
<dbReference type="UniPathway" id="UPA00219"/>
<dbReference type="Pfam" id="PF08245">
    <property type="entry name" value="Mur_ligase_M"/>
    <property type="match status" value="1"/>
</dbReference>
<dbReference type="GO" id="GO:0051301">
    <property type="term" value="P:cell division"/>
    <property type="evidence" value="ECO:0007669"/>
    <property type="project" value="UniProtKB-KW"/>
</dbReference>
<comment type="catalytic activity">
    <reaction evidence="7">
        <text>UDP-N-acetyl-alpha-D-muramoyl-L-alanyl-D-glutamate + meso-2,6-diaminopimelate + ATP = UDP-N-acetyl-alpha-D-muramoyl-L-alanyl-gamma-D-glutamyl-meso-2,6-diaminopimelate + ADP + phosphate + H(+)</text>
        <dbReference type="Rhea" id="RHEA:23676"/>
        <dbReference type="ChEBI" id="CHEBI:15378"/>
        <dbReference type="ChEBI" id="CHEBI:30616"/>
        <dbReference type="ChEBI" id="CHEBI:43474"/>
        <dbReference type="ChEBI" id="CHEBI:57791"/>
        <dbReference type="ChEBI" id="CHEBI:83900"/>
        <dbReference type="ChEBI" id="CHEBI:83905"/>
        <dbReference type="ChEBI" id="CHEBI:456216"/>
        <dbReference type="EC" id="6.3.2.13"/>
    </reaction>
</comment>
<keyword evidence="7" id="KW-0547">Nucleotide-binding</keyword>
<comment type="subcellular location">
    <subcellularLocation>
        <location evidence="7 8">Cytoplasm</location>
    </subcellularLocation>
</comment>
<feature type="domain" description="Mur ligase N-terminal catalytic" evidence="9">
    <location>
        <begin position="23"/>
        <end position="97"/>
    </location>
</feature>
<sequence>MNLKELLNKISTLETNGEINREVSEIVFDSRKAAKNSLYVAVKGTVSDGHLFINSAIEKGSSVIVCEDFPSEINENCTYIKVKNSSKTLGKLASNFYGNPSEKLTLIGVTGTNGKTSVCTLLFDVFKILGYSSALISTVEYRIGDEIIPSTHTTPDVLTINKILAKALENGCEYAFMEVSSHGIHQDRIEGLHFKIAGFTNITHDHLDYHKTFLEYLNTKKRFFDELNSSAIAIANVDDKNGNVMLQNTSAKKKSYAMKTIADFNGKLLETDFNGMLLNFNNQEFWTTITGKFNVYNLLLVFAIASECGFEDNEILTAISQLKRVKGRFETIKSPSGIFFIVDYAHTPDALENILDSINEIRTKNERLICVFGCGGDRDKTKRPEMGAVAAAKSTLAIITSDNPRTENPQEIIKEIEAGVKPENYNKFLSIPDRKDAIKSAIKFAEAKDIILVAGKGHENYQEINGVKHHFDDKEVIEELLQIMGK</sequence>
<keyword evidence="7" id="KW-0460">Magnesium</keyword>
<keyword evidence="4 7" id="KW-0573">Peptidoglycan synthesis</keyword>
<comment type="similarity">
    <text evidence="1 7">Belongs to the MurCDEF family. MurE subfamily.</text>
</comment>
<dbReference type="RefSeq" id="WP_103913189.1">
    <property type="nucleotide sequence ID" value="NZ_FNUS01000002.1"/>
</dbReference>
<evidence type="ECO:0000256" key="5">
    <source>
        <dbReference type="ARBA" id="ARBA00023306"/>
    </source>
</evidence>
<evidence type="ECO:0000256" key="6">
    <source>
        <dbReference type="ARBA" id="ARBA00023316"/>
    </source>
</evidence>
<keyword evidence="7" id="KW-0067">ATP-binding</keyword>
<feature type="binding site" evidence="7">
    <location>
        <begin position="402"/>
        <end position="405"/>
    </location>
    <ligand>
        <name>meso-2,6-diaminopimelate</name>
        <dbReference type="ChEBI" id="CHEBI:57791"/>
    </ligand>
</feature>
<feature type="domain" description="Mur ligase central" evidence="11">
    <location>
        <begin position="109"/>
        <end position="305"/>
    </location>
</feature>
<dbReference type="InterPro" id="IPR036565">
    <property type="entry name" value="Mur-like_cat_sf"/>
</dbReference>
<dbReference type="InterPro" id="IPR035911">
    <property type="entry name" value="MurE/MurF_N"/>
</dbReference>
<dbReference type="SUPFAM" id="SSF53623">
    <property type="entry name" value="MurD-like peptide ligases, catalytic domain"/>
    <property type="match status" value="1"/>
</dbReference>
<feature type="binding site" evidence="7">
    <location>
        <position position="459"/>
    </location>
    <ligand>
        <name>meso-2,6-diaminopimelate</name>
        <dbReference type="ChEBI" id="CHEBI:57791"/>
    </ligand>
</feature>
<dbReference type="HAMAP" id="MF_00208">
    <property type="entry name" value="MurE"/>
    <property type="match status" value="1"/>
</dbReference>
<dbReference type="GO" id="GO:0008765">
    <property type="term" value="F:UDP-N-acetylmuramoylalanyl-D-glutamate-2,6-diaminopimelate ligase activity"/>
    <property type="evidence" value="ECO:0007669"/>
    <property type="project" value="UniProtKB-UniRule"/>
</dbReference>
<dbReference type="NCBIfam" id="NF001126">
    <property type="entry name" value="PRK00139.1-4"/>
    <property type="match status" value="1"/>
</dbReference>
<dbReference type="GO" id="GO:0005524">
    <property type="term" value="F:ATP binding"/>
    <property type="evidence" value="ECO:0007669"/>
    <property type="project" value="UniProtKB-UniRule"/>
</dbReference>
<dbReference type="InterPro" id="IPR000713">
    <property type="entry name" value="Mur_ligase_N"/>
</dbReference>
<feature type="binding site" evidence="7">
    <location>
        <begin position="153"/>
        <end position="154"/>
    </location>
    <ligand>
        <name>UDP-N-acetyl-alpha-D-muramoyl-L-alanyl-D-glutamate</name>
        <dbReference type="ChEBI" id="CHEBI:83900"/>
    </ligand>
</feature>
<dbReference type="OrthoDB" id="9800958at2"/>
<keyword evidence="6 7" id="KW-0961">Cell wall biogenesis/degradation</keyword>
<keyword evidence="13" id="KW-1185">Reference proteome</keyword>
<protein>
    <recommendedName>
        <fullName evidence="7">UDP-N-acetylmuramoyl-L-alanyl-D-glutamate--2,6-diaminopimelate ligase</fullName>
        <ecNumber evidence="7">6.3.2.13</ecNumber>
    </recommendedName>
    <alternativeName>
        <fullName evidence="7">Meso-A2pm-adding enzyme</fullName>
    </alternativeName>
    <alternativeName>
        <fullName evidence="7">Meso-diaminopimelate-adding enzyme</fullName>
    </alternativeName>
    <alternativeName>
        <fullName evidence="7">UDP-MurNAc-L-Ala-D-Glu:meso-diaminopimelate ligase</fullName>
    </alternativeName>
    <alternativeName>
        <fullName evidence="7">UDP-MurNAc-tripeptide synthetase</fullName>
    </alternativeName>
    <alternativeName>
        <fullName evidence="7">UDP-N-acetylmuramyl-tripeptide synthetase</fullName>
    </alternativeName>
</protein>
<accession>A0A1H5WFQ3</accession>
<dbReference type="GO" id="GO:0008360">
    <property type="term" value="P:regulation of cell shape"/>
    <property type="evidence" value="ECO:0007669"/>
    <property type="project" value="UniProtKB-KW"/>
</dbReference>
<comment type="function">
    <text evidence="7">Catalyzes the addition of meso-diaminopimelic acid to the nucleotide precursor UDP-N-acetylmuramoyl-L-alanyl-D-glutamate (UMAG) in the biosynthesis of bacterial cell-wall peptidoglycan.</text>
</comment>
<evidence type="ECO:0000256" key="2">
    <source>
        <dbReference type="ARBA" id="ARBA00022618"/>
    </source>
</evidence>
<dbReference type="GO" id="GO:0071555">
    <property type="term" value="P:cell wall organization"/>
    <property type="evidence" value="ECO:0007669"/>
    <property type="project" value="UniProtKB-KW"/>
</dbReference>
<evidence type="ECO:0000256" key="1">
    <source>
        <dbReference type="ARBA" id="ARBA00005898"/>
    </source>
</evidence>
<keyword evidence="5 7" id="KW-0131">Cell cycle</keyword>
<feature type="domain" description="Mur ligase C-terminal" evidence="10">
    <location>
        <begin position="327"/>
        <end position="457"/>
    </location>
</feature>
<feature type="binding site" evidence="7">
    <location>
        <position position="30"/>
    </location>
    <ligand>
        <name>UDP-N-acetyl-alpha-D-muramoyl-L-alanyl-D-glutamate</name>
        <dbReference type="ChEBI" id="CHEBI:83900"/>
    </ligand>
</feature>
<dbReference type="GO" id="GO:0009252">
    <property type="term" value="P:peptidoglycan biosynthetic process"/>
    <property type="evidence" value="ECO:0007669"/>
    <property type="project" value="UniProtKB-UniRule"/>
</dbReference>
<dbReference type="AlphaFoldDB" id="A0A1H5WFQ3"/>
<dbReference type="SUPFAM" id="SSF53244">
    <property type="entry name" value="MurD-like peptide ligases, peptide-binding domain"/>
    <property type="match status" value="1"/>
</dbReference>
<dbReference type="PANTHER" id="PTHR23135">
    <property type="entry name" value="MUR LIGASE FAMILY MEMBER"/>
    <property type="match status" value="1"/>
</dbReference>
<dbReference type="PANTHER" id="PTHR23135:SF4">
    <property type="entry name" value="UDP-N-ACETYLMURAMOYL-L-ALANYL-D-GLUTAMATE--2,6-DIAMINOPIMELATE LIGASE MURE HOMOLOG, CHLOROPLASTIC"/>
    <property type="match status" value="1"/>
</dbReference>
<feature type="binding site" evidence="7">
    <location>
        <position position="378"/>
    </location>
    <ligand>
        <name>meso-2,6-diaminopimelate</name>
        <dbReference type="ChEBI" id="CHEBI:57791"/>
    </ligand>
</feature>
<dbReference type="Pfam" id="PF01225">
    <property type="entry name" value="Mur_ligase"/>
    <property type="match status" value="1"/>
</dbReference>
<keyword evidence="7 12" id="KW-0436">Ligase</keyword>
<dbReference type="InterPro" id="IPR005761">
    <property type="entry name" value="UDP-N-AcMur-Glu-dNH2Pim_ligase"/>
</dbReference>
<keyword evidence="2 7" id="KW-0132">Cell division</keyword>
<reference evidence="13" key="1">
    <citation type="submission" date="2016-10" db="EMBL/GenBank/DDBJ databases">
        <authorList>
            <person name="Varghese N."/>
            <person name="Submissions S."/>
        </authorList>
    </citation>
    <scope>NUCLEOTIDE SEQUENCE [LARGE SCALE GENOMIC DNA]</scope>
    <source>
        <strain evidence="13">DSM 21580</strain>
    </source>
</reference>
<evidence type="ECO:0000256" key="7">
    <source>
        <dbReference type="HAMAP-Rule" id="MF_00208"/>
    </source>
</evidence>
<dbReference type="InterPro" id="IPR004101">
    <property type="entry name" value="Mur_ligase_C"/>
</dbReference>
<keyword evidence="3 7" id="KW-0133">Cell shape</keyword>
<evidence type="ECO:0000256" key="8">
    <source>
        <dbReference type="RuleBase" id="RU004135"/>
    </source>
</evidence>
<evidence type="ECO:0000259" key="11">
    <source>
        <dbReference type="Pfam" id="PF08245"/>
    </source>
</evidence>
<feature type="binding site" evidence="7">
    <location>
        <position position="186"/>
    </location>
    <ligand>
        <name>UDP-N-acetyl-alpha-D-muramoyl-L-alanyl-D-glutamate</name>
        <dbReference type="ChEBI" id="CHEBI:83900"/>
    </ligand>
</feature>
<feature type="binding site" evidence="7">
    <location>
        <position position="180"/>
    </location>
    <ligand>
        <name>UDP-N-acetyl-alpha-D-muramoyl-L-alanyl-D-glutamate</name>
        <dbReference type="ChEBI" id="CHEBI:83900"/>
    </ligand>
</feature>
<feature type="binding site" evidence="7">
    <location>
        <position position="455"/>
    </location>
    <ligand>
        <name>meso-2,6-diaminopimelate</name>
        <dbReference type="ChEBI" id="CHEBI:57791"/>
    </ligand>
</feature>
<name>A0A1H5WFQ3_9FLAO</name>
<dbReference type="InterPro" id="IPR036615">
    <property type="entry name" value="Mur_ligase_C_dom_sf"/>
</dbReference>
<dbReference type="NCBIfam" id="TIGR01085">
    <property type="entry name" value="murE"/>
    <property type="match status" value="1"/>
</dbReference>
<evidence type="ECO:0000313" key="12">
    <source>
        <dbReference type="EMBL" id="SEF98275.1"/>
    </source>
</evidence>
<keyword evidence="7" id="KW-0963">Cytoplasm</keyword>
<dbReference type="Pfam" id="PF02875">
    <property type="entry name" value="Mur_ligase_C"/>
    <property type="match status" value="1"/>
</dbReference>
<comment type="PTM">
    <text evidence="7">Carboxylation is probably crucial for Mg(2+) binding and, consequently, for the gamma-phosphate positioning of ATP.</text>
</comment>
<dbReference type="EC" id="6.3.2.13" evidence="7"/>
<feature type="binding site" evidence="7">
    <location>
        <begin position="111"/>
        <end position="117"/>
    </location>
    <ligand>
        <name>ATP</name>
        <dbReference type="ChEBI" id="CHEBI:30616"/>
    </ligand>
</feature>
<evidence type="ECO:0000259" key="9">
    <source>
        <dbReference type="Pfam" id="PF01225"/>
    </source>
</evidence>
<gene>
    <name evidence="7" type="primary">murE</name>
    <name evidence="12" type="ORF">SAMN05421847_1193</name>
</gene>
<organism evidence="12 13">
    <name type="scientific">Halpernia humi</name>
    <dbReference type="NCBI Taxonomy" id="493375"/>
    <lineage>
        <taxon>Bacteria</taxon>
        <taxon>Pseudomonadati</taxon>
        <taxon>Bacteroidota</taxon>
        <taxon>Flavobacteriia</taxon>
        <taxon>Flavobacteriales</taxon>
        <taxon>Weeksellaceae</taxon>
        <taxon>Chryseobacterium group</taxon>
        <taxon>Halpernia</taxon>
    </lineage>
</organism>
<evidence type="ECO:0000256" key="4">
    <source>
        <dbReference type="ARBA" id="ARBA00022984"/>
    </source>
</evidence>
<comment type="caution">
    <text evidence="7">Lacks conserved residue(s) required for the propagation of feature annotation.</text>
</comment>
<feature type="modified residue" description="N6-carboxylysine" evidence="7">
    <location>
        <position position="220"/>
    </location>
</feature>
<dbReference type="EMBL" id="FNUS01000002">
    <property type="protein sequence ID" value="SEF98275.1"/>
    <property type="molecule type" value="Genomic_DNA"/>
</dbReference>
<dbReference type="Proteomes" id="UP000236738">
    <property type="component" value="Unassembled WGS sequence"/>
</dbReference>
<dbReference type="Gene3D" id="3.40.1190.10">
    <property type="entry name" value="Mur-like, catalytic domain"/>
    <property type="match status" value="1"/>
</dbReference>
<dbReference type="Gene3D" id="3.90.190.20">
    <property type="entry name" value="Mur ligase, C-terminal domain"/>
    <property type="match status" value="1"/>
</dbReference>
<comment type="cofactor">
    <cofactor evidence="7">
        <name>Mg(2+)</name>
        <dbReference type="ChEBI" id="CHEBI:18420"/>
    </cofactor>
</comment>
<feature type="short sequence motif" description="Meso-diaminopimelate recognition motif" evidence="7">
    <location>
        <begin position="402"/>
        <end position="405"/>
    </location>
</feature>
<comment type="pathway">
    <text evidence="7 8">Cell wall biogenesis; peptidoglycan biosynthesis.</text>
</comment>
<evidence type="ECO:0000313" key="13">
    <source>
        <dbReference type="Proteomes" id="UP000236738"/>
    </source>
</evidence>
<evidence type="ECO:0000256" key="3">
    <source>
        <dbReference type="ARBA" id="ARBA00022960"/>
    </source>
</evidence>
<dbReference type="SUPFAM" id="SSF63418">
    <property type="entry name" value="MurE/MurF N-terminal domain"/>
    <property type="match status" value="1"/>
</dbReference>
<dbReference type="NCBIfam" id="NF001124">
    <property type="entry name" value="PRK00139.1-2"/>
    <property type="match status" value="1"/>
</dbReference>
<dbReference type="GO" id="GO:0000287">
    <property type="term" value="F:magnesium ion binding"/>
    <property type="evidence" value="ECO:0007669"/>
    <property type="project" value="UniProtKB-UniRule"/>
</dbReference>